<keyword evidence="2" id="KW-0547">Nucleotide-binding</keyword>
<keyword evidence="1" id="KW-0808">Transferase</keyword>
<evidence type="ECO:0000256" key="2">
    <source>
        <dbReference type="ARBA" id="ARBA00022741"/>
    </source>
</evidence>
<dbReference type="PROSITE" id="PS00108">
    <property type="entry name" value="PROTEIN_KINASE_ST"/>
    <property type="match status" value="1"/>
</dbReference>
<evidence type="ECO:0000256" key="1">
    <source>
        <dbReference type="ARBA" id="ARBA00022679"/>
    </source>
</evidence>
<dbReference type="Gene3D" id="1.10.10.10">
    <property type="entry name" value="Winged helix-like DNA-binding domain superfamily/Winged helix DNA-binding domain"/>
    <property type="match status" value="1"/>
</dbReference>
<evidence type="ECO:0000256" key="6">
    <source>
        <dbReference type="PROSITE-ProRule" id="PRU01091"/>
    </source>
</evidence>
<evidence type="ECO:0000256" key="4">
    <source>
        <dbReference type="ARBA" id="ARBA00022840"/>
    </source>
</evidence>
<dbReference type="EMBL" id="PHFW01000002">
    <property type="protein sequence ID" value="PQM27406.1"/>
    <property type="molecule type" value="Genomic_DNA"/>
</dbReference>
<dbReference type="Gene3D" id="1.25.40.10">
    <property type="entry name" value="Tetratricopeptide repeat domain"/>
    <property type="match status" value="1"/>
</dbReference>
<keyword evidence="11" id="KW-1185">Reference proteome</keyword>
<dbReference type="PROSITE" id="PS50011">
    <property type="entry name" value="PROTEIN_KINASE_DOM"/>
    <property type="match status" value="1"/>
</dbReference>
<dbReference type="AlphaFoldDB" id="A0A2S8B515"/>
<dbReference type="InterPro" id="IPR016032">
    <property type="entry name" value="Sig_transdc_resp-reg_C-effctor"/>
</dbReference>
<gene>
    <name evidence="10" type="ORF">CVO77_02050</name>
</gene>
<evidence type="ECO:0000256" key="7">
    <source>
        <dbReference type="SAM" id="MobiDB-lite"/>
    </source>
</evidence>
<dbReference type="CDD" id="cd00383">
    <property type="entry name" value="trans_reg_C"/>
    <property type="match status" value="1"/>
</dbReference>
<protein>
    <submittedName>
        <fullName evidence="10">Uncharacterized protein</fullName>
    </submittedName>
</protein>
<keyword evidence="3" id="KW-0418">Kinase</keyword>
<reference evidence="11" key="1">
    <citation type="submission" date="2017-11" db="EMBL/GenBank/DDBJ databases">
        <title>The complete genome sequence of Sphingopyxis pomeranensis sp. nov. strain WS5A3p.</title>
        <authorList>
            <person name="Kaminski M.A."/>
        </authorList>
    </citation>
    <scope>NUCLEOTIDE SEQUENCE [LARGE SCALE GENOMIC DNA]</scope>
    <source>
        <strain evidence="11">WS5A3p</strain>
    </source>
</reference>
<dbReference type="InterPro" id="IPR036388">
    <property type="entry name" value="WH-like_DNA-bd_sf"/>
</dbReference>
<evidence type="ECO:0000313" key="11">
    <source>
        <dbReference type="Proteomes" id="UP000238954"/>
    </source>
</evidence>
<dbReference type="GO" id="GO:0006355">
    <property type="term" value="P:regulation of DNA-templated transcription"/>
    <property type="evidence" value="ECO:0007669"/>
    <property type="project" value="InterPro"/>
</dbReference>
<dbReference type="InterPro" id="IPR008271">
    <property type="entry name" value="Ser/Thr_kinase_AS"/>
</dbReference>
<dbReference type="InterPro" id="IPR000719">
    <property type="entry name" value="Prot_kinase_dom"/>
</dbReference>
<feature type="domain" description="Protein kinase" evidence="8">
    <location>
        <begin position="153"/>
        <end position="448"/>
    </location>
</feature>
<keyword evidence="4" id="KW-0067">ATP-binding</keyword>
<dbReference type="GO" id="GO:0005524">
    <property type="term" value="F:ATP binding"/>
    <property type="evidence" value="ECO:0007669"/>
    <property type="project" value="UniProtKB-KW"/>
</dbReference>
<dbReference type="GO" id="GO:0003677">
    <property type="term" value="F:DNA binding"/>
    <property type="evidence" value="ECO:0007669"/>
    <property type="project" value="UniProtKB-UniRule"/>
</dbReference>
<feature type="region of interest" description="Disordered" evidence="7">
    <location>
        <begin position="1"/>
        <end position="21"/>
    </location>
</feature>
<organism evidence="10 11">
    <name type="scientific">Sphingopyxis lindanitolerans</name>
    <dbReference type="NCBI Taxonomy" id="2054227"/>
    <lineage>
        <taxon>Bacteria</taxon>
        <taxon>Pseudomonadati</taxon>
        <taxon>Pseudomonadota</taxon>
        <taxon>Alphaproteobacteria</taxon>
        <taxon>Sphingomonadales</taxon>
        <taxon>Sphingomonadaceae</taxon>
        <taxon>Sphingopyxis</taxon>
    </lineage>
</organism>
<dbReference type="Proteomes" id="UP000238954">
    <property type="component" value="Chromosome"/>
</dbReference>
<evidence type="ECO:0000259" key="9">
    <source>
        <dbReference type="PROSITE" id="PS51755"/>
    </source>
</evidence>
<dbReference type="SMART" id="SM00220">
    <property type="entry name" value="S_TKc"/>
    <property type="match status" value="1"/>
</dbReference>
<dbReference type="PANTHER" id="PTHR43289:SF6">
    <property type="entry name" value="SERINE_THREONINE-PROTEIN KINASE NEKL-3"/>
    <property type="match status" value="1"/>
</dbReference>
<evidence type="ECO:0000256" key="3">
    <source>
        <dbReference type="ARBA" id="ARBA00022777"/>
    </source>
</evidence>
<evidence type="ECO:0000259" key="8">
    <source>
        <dbReference type="PROSITE" id="PS50011"/>
    </source>
</evidence>
<dbReference type="InterPro" id="IPR001867">
    <property type="entry name" value="OmpR/PhoB-type_DNA-bd"/>
</dbReference>
<name>A0A2S8B515_9SPHN</name>
<comment type="caution">
    <text evidence="10">The sequence shown here is derived from an EMBL/GenBank/DDBJ whole genome shotgun (WGS) entry which is preliminary data.</text>
</comment>
<evidence type="ECO:0000256" key="5">
    <source>
        <dbReference type="ARBA" id="ARBA00023125"/>
    </source>
</evidence>
<dbReference type="InterPro" id="IPR011009">
    <property type="entry name" value="Kinase-like_dom_sf"/>
</dbReference>
<dbReference type="InterPro" id="IPR011990">
    <property type="entry name" value="TPR-like_helical_dom_sf"/>
</dbReference>
<evidence type="ECO:0000313" key="10">
    <source>
        <dbReference type="EMBL" id="PQM27406.1"/>
    </source>
</evidence>
<dbReference type="SMART" id="SM00862">
    <property type="entry name" value="Trans_reg_C"/>
    <property type="match status" value="1"/>
</dbReference>
<dbReference type="SUPFAM" id="SSF46894">
    <property type="entry name" value="C-terminal effector domain of the bipartite response regulators"/>
    <property type="match status" value="1"/>
</dbReference>
<feature type="domain" description="OmpR/PhoB-type" evidence="9">
    <location>
        <begin position="28"/>
        <end position="124"/>
    </location>
</feature>
<dbReference type="PROSITE" id="PS51755">
    <property type="entry name" value="OMPR_PHOB"/>
    <property type="match status" value="1"/>
</dbReference>
<dbReference type="Pfam" id="PF00069">
    <property type="entry name" value="Pkinase"/>
    <property type="match status" value="1"/>
</dbReference>
<dbReference type="PANTHER" id="PTHR43289">
    <property type="entry name" value="MITOGEN-ACTIVATED PROTEIN KINASE KINASE KINASE 20-RELATED"/>
    <property type="match status" value="1"/>
</dbReference>
<dbReference type="SUPFAM" id="SSF56112">
    <property type="entry name" value="Protein kinase-like (PK-like)"/>
    <property type="match status" value="1"/>
</dbReference>
<dbReference type="GO" id="GO:0000160">
    <property type="term" value="P:phosphorelay signal transduction system"/>
    <property type="evidence" value="ECO:0007669"/>
    <property type="project" value="InterPro"/>
</dbReference>
<keyword evidence="5 6" id="KW-0238">DNA-binding</keyword>
<sequence>MPFSRISKADDAEGAESMSGTHSSRRRRRIWRFAGAEFDEASWTLRVAGAPVALEGKPLELLHELLLRAGEVVTKDEILDAVWPGVTVVEGSLATAISKLRKALGETGNGIIATVPRVGYRLTAPVEVESIDTPLAPRFAFTAGDSVPGRKAWQLDRPLGDTGAEDVWLARQAKTGEQRVFKFADAPDRLRALKREAALSRLVSAGLGKTSPLPALHEWNFDAAPFFLEYAWGGRDLLAWAEGGLSAIPLGERLAVAAMAARAVAGIHSVGVLHKDLKPANMLIDDGESGRVLRLVDFGSGRLIDDALLASFQITNPGSLDTDLGKDEPRSGTLAYRAPELTGDAMPTVKSDIYALGLILYQLVVGDFTAALAPGWEARVADPLLQSDIARAAALAPGDRLDSAADLAERIEQLDTRRADAARAAERAAWLAEQKRIEERRAARRPWVRAAFASLTAGLLAASALALYAWHQRNAALAARELAETSYAFIAEDVLGSPDPAKSSADETVVDAIKRASGQIDQRFAGKPGIAARLHLAIARAFHQRSDPDTARGEYARADALFTKASEAQSDDAIIGRLDRVNMEATSGQPDRLEEAGRLLEKERARLGKRGETGRMGFAFARAEGSYDYFADIEQAERAFRRAVAIGTASASEVPPGQLLKARSSLALTLMRLGQADKAEPIARAIIADSTRIRGADHPDTLVTRQHWLTSLSMTGRYEEALKGSTPLLAAMNKRFGPDHRFTLGLHSTRFESFAALGRYAEAAAEAERVWKGAAAQAGPHSHQALVGQIDYASALCQTSQRAKALGIARDALVASRAGLGADYPLTHAIRYFTAECLIANRRFAEAGQMLSGVDREKVTQLIGNPDLDATVDVALAEIAIGNHDKAAARRLLDKVRPALEKTKDEILRARAQKLDQSLAS</sequence>
<dbReference type="Pfam" id="PF00486">
    <property type="entry name" value="Trans_reg_C"/>
    <property type="match status" value="1"/>
</dbReference>
<feature type="DNA-binding region" description="OmpR/PhoB-type" evidence="6">
    <location>
        <begin position="28"/>
        <end position="124"/>
    </location>
</feature>
<dbReference type="Gene3D" id="1.10.510.10">
    <property type="entry name" value="Transferase(Phosphotransferase) domain 1"/>
    <property type="match status" value="1"/>
</dbReference>
<proteinExistence type="predicted"/>
<accession>A0A2S8B515</accession>
<dbReference type="GO" id="GO:0004674">
    <property type="term" value="F:protein serine/threonine kinase activity"/>
    <property type="evidence" value="ECO:0007669"/>
    <property type="project" value="TreeGrafter"/>
</dbReference>
<dbReference type="SUPFAM" id="SSF48452">
    <property type="entry name" value="TPR-like"/>
    <property type="match status" value="1"/>
</dbReference>